<dbReference type="Proteomes" id="UP000813824">
    <property type="component" value="Unassembled WGS sequence"/>
</dbReference>
<feature type="region of interest" description="Disordered" evidence="1">
    <location>
        <begin position="215"/>
        <end position="464"/>
    </location>
</feature>
<keyword evidence="3" id="KW-1185">Reference proteome</keyword>
<organism evidence="2 3">
    <name type="scientific">Cristinia sonorae</name>
    <dbReference type="NCBI Taxonomy" id="1940300"/>
    <lineage>
        <taxon>Eukaryota</taxon>
        <taxon>Fungi</taxon>
        <taxon>Dikarya</taxon>
        <taxon>Basidiomycota</taxon>
        <taxon>Agaricomycotina</taxon>
        <taxon>Agaricomycetes</taxon>
        <taxon>Agaricomycetidae</taxon>
        <taxon>Agaricales</taxon>
        <taxon>Pleurotineae</taxon>
        <taxon>Stephanosporaceae</taxon>
        <taxon>Cristinia</taxon>
    </lineage>
</organism>
<feature type="region of interest" description="Disordered" evidence="1">
    <location>
        <begin position="157"/>
        <end position="191"/>
    </location>
</feature>
<feature type="compositionally biased region" description="Low complexity" evidence="1">
    <location>
        <begin position="635"/>
        <end position="644"/>
    </location>
</feature>
<feature type="compositionally biased region" description="Low complexity" evidence="1">
    <location>
        <begin position="171"/>
        <end position="189"/>
    </location>
</feature>
<proteinExistence type="predicted"/>
<feature type="compositionally biased region" description="Polar residues" evidence="1">
    <location>
        <begin position="519"/>
        <end position="531"/>
    </location>
</feature>
<feature type="compositionally biased region" description="Low complexity" evidence="1">
    <location>
        <begin position="308"/>
        <end position="338"/>
    </location>
</feature>
<feature type="compositionally biased region" description="Polar residues" evidence="1">
    <location>
        <begin position="388"/>
        <end position="412"/>
    </location>
</feature>
<feature type="compositionally biased region" description="Low complexity" evidence="1">
    <location>
        <begin position="419"/>
        <end position="433"/>
    </location>
</feature>
<evidence type="ECO:0000256" key="1">
    <source>
        <dbReference type="SAM" id="MobiDB-lite"/>
    </source>
</evidence>
<dbReference type="EMBL" id="JAEVFJ010000014">
    <property type="protein sequence ID" value="KAH8100956.1"/>
    <property type="molecule type" value="Genomic_DNA"/>
</dbReference>
<comment type="caution">
    <text evidence="2">The sequence shown here is derived from an EMBL/GenBank/DDBJ whole genome shotgun (WGS) entry which is preliminary data.</text>
</comment>
<sequence>MKRDPGSNPPPASGSQPEEQQGAKGLFKRFTRLRSPSGGNTPSQPVASSSSSPAAVTNDPPTKRRKSVLKLPSLPKPQGPAPVNAWTSPELRQAALRERGLIPAVPRVYRDEHGYMLPLSQQEAVIDQRRSVLVPAPGHESDEDVESEAKKIREAWLRKNADESLPPPPEEQVASSSASERASAFAATEDSMVIGIQRSPVRGTFVQVMDSPHMAPIIPDLQTPADTTTTNTRSTREPHEVPLPTSPTPTAAHADEPASPLSTEVSTWLKLSDEDSLQQVSTAPSTASKPTRPQPPPSMPIIQEDHPSLSGTSTPLSTSSPNTPTKSTDISTSQTISIPASLQTSVIPEPLQSPPLDFEDPRSPRAAALPKLSISPPTNIPPTSSPNRGRSLTTYTNGAVSLAPSASTSSAGSRVPALSPTRTSSSSMSCSEVPPTPSGTSFSRRRKSSAISDDSLESPTRNRHAKVLGIGQGGLHIRTTGEDVDILKPTATAIVVESPVELTMAEEAEREDVLPSMRSDVSSPTSLTSKVSAPSSSPTPRPRTNISVTSETRDRRASVSFGSLFGKGHSSSLPSDDSLKPPTSPKPSRSMSNLRKSVGGAFASKLRPKSTLVVNTTAAKQADFSRLPPSPAPAPAGSMSPGVGLRPPRQALSPTIHNRGSILLSTKNIEDDESRRLSEMAFLDF</sequence>
<dbReference type="AlphaFoldDB" id="A0A8K0UP97"/>
<evidence type="ECO:0000313" key="2">
    <source>
        <dbReference type="EMBL" id="KAH8100956.1"/>
    </source>
</evidence>
<gene>
    <name evidence="2" type="ORF">BXZ70DRAFT_1007886</name>
</gene>
<feature type="compositionally biased region" description="Low complexity" evidence="1">
    <location>
        <begin position="223"/>
        <end position="233"/>
    </location>
</feature>
<feature type="compositionally biased region" description="Low complexity" evidence="1">
    <location>
        <begin position="532"/>
        <end position="544"/>
    </location>
</feature>
<feature type="region of interest" description="Disordered" evidence="1">
    <location>
        <begin position="505"/>
        <end position="608"/>
    </location>
</feature>
<accession>A0A8K0UP97</accession>
<dbReference type="OrthoDB" id="3168445at2759"/>
<feature type="region of interest" description="Disordered" evidence="1">
    <location>
        <begin position="623"/>
        <end position="659"/>
    </location>
</feature>
<feature type="compositionally biased region" description="Polar residues" evidence="1">
    <location>
        <begin position="277"/>
        <end position="291"/>
    </location>
</feature>
<name>A0A8K0UP97_9AGAR</name>
<evidence type="ECO:0000313" key="3">
    <source>
        <dbReference type="Proteomes" id="UP000813824"/>
    </source>
</evidence>
<feature type="compositionally biased region" description="Low complexity" evidence="1">
    <location>
        <begin position="42"/>
        <end position="56"/>
    </location>
</feature>
<reference evidence="2" key="1">
    <citation type="journal article" date="2021" name="New Phytol.">
        <title>Evolutionary innovations through gain and loss of genes in the ectomycorrhizal Boletales.</title>
        <authorList>
            <person name="Wu G."/>
            <person name="Miyauchi S."/>
            <person name="Morin E."/>
            <person name="Kuo A."/>
            <person name="Drula E."/>
            <person name="Varga T."/>
            <person name="Kohler A."/>
            <person name="Feng B."/>
            <person name="Cao Y."/>
            <person name="Lipzen A."/>
            <person name="Daum C."/>
            <person name="Hundley H."/>
            <person name="Pangilinan J."/>
            <person name="Johnson J."/>
            <person name="Barry K."/>
            <person name="LaButti K."/>
            <person name="Ng V."/>
            <person name="Ahrendt S."/>
            <person name="Min B."/>
            <person name="Choi I.G."/>
            <person name="Park H."/>
            <person name="Plett J.M."/>
            <person name="Magnuson J."/>
            <person name="Spatafora J.W."/>
            <person name="Nagy L.G."/>
            <person name="Henrissat B."/>
            <person name="Grigoriev I.V."/>
            <person name="Yang Z.L."/>
            <person name="Xu J."/>
            <person name="Martin F.M."/>
        </authorList>
    </citation>
    <scope>NUCLEOTIDE SEQUENCE</scope>
    <source>
        <strain evidence="2">KKN 215</strain>
    </source>
</reference>
<feature type="region of interest" description="Disordered" evidence="1">
    <location>
        <begin position="1"/>
        <end position="86"/>
    </location>
</feature>
<protein>
    <submittedName>
        <fullName evidence="2">Uncharacterized protein</fullName>
    </submittedName>
</protein>